<organism evidence="7 8">
    <name type="scientific">Desmophyllum pertusum</name>
    <dbReference type="NCBI Taxonomy" id="174260"/>
    <lineage>
        <taxon>Eukaryota</taxon>
        <taxon>Metazoa</taxon>
        <taxon>Cnidaria</taxon>
        <taxon>Anthozoa</taxon>
        <taxon>Hexacorallia</taxon>
        <taxon>Scleractinia</taxon>
        <taxon>Caryophylliina</taxon>
        <taxon>Caryophylliidae</taxon>
        <taxon>Desmophyllum</taxon>
    </lineage>
</organism>
<dbReference type="InterPro" id="IPR050242">
    <property type="entry name" value="JAMM_MPN+_peptidase_M67A"/>
</dbReference>
<sequence length="339" mass="38270">MAERGSSSQSGNSSSSGSTSRIDSVQVDGLVVLKIIKHCQDERQAGDLVQGVLLGLIQNNKLEITNCFPFPSTKAGEDDDEDDVNYQMEMMRRLRAVNVDHLHVGWYQSTYLGSFVNKTLLDSQFSYQSSIEESVVLIYDPLKTSQGMLSLKVFRLSDKMMTMYKEADFNAEKLAKSGLSFEAMFEEIPLVIRNSSLINSLLCEVEVLSPHTQTDEFLSLSTGSYLGKNVRLLMESVDELCQDANKFNNHLRNVARQQQQKEAYTQRRQAENATRHNRGEPPLPDEDLSKIFKPLQSPSRLDYLLLSQQVNTYSKQVNQFSTHSFGKLFLAQALQGNDK</sequence>
<dbReference type="Proteomes" id="UP001163046">
    <property type="component" value="Unassembled WGS sequence"/>
</dbReference>
<dbReference type="Pfam" id="PF01398">
    <property type="entry name" value="JAB"/>
    <property type="match status" value="1"/>
</dbReference>
<keyword evidence="8" id="KW-1185">Reference proteome</keyword>
<dbReference type="SMART" id="SM00232">
    <property type="entry name" value="JAB_MPN"/>
    <property type="match status" value="1"/>
</dbReference>
<accession>A0A9W9Z2K3</accession>
<evidence type="ECO:0000259" key="6">
    <source>
        <dbReference type="PROSITE" id="PS50249"/>
    </source>
</evidence>
<dbReference type="Gene3D" id="3.40.140.10">
    <property type="entry name" value="Cytidine Deaminase, domain 2"/>
    <property type="match status" value="1"/>
</dbReference>
<comment type="subcellular location">
    <subcellularLocation>
        <location evidence="4">Cytoplasm</location>
    </subcellularLocation>
</comment>
<gene>
    <name evidence="7" type="primary">EIF3H</name>
    <name evidence="7" type="ORF">OS493_009158</name>
</gene>
<evidence type="ECO:0000313" key="8">
    <source>
        <dbReference type="Proteomes" id="UP001163046"/>
    </source>
</evidence>
<dbReference type="GO" id="GO:0016282">
    <property type="term" value="C:eukaryotic 43S preinitiation complex"/>
    <property type="evidence" value="ECO:0007669"/>
    <property type="project" value="UniProtKB-UniRule"/>
</dbReference>
<dbReference type="GO" id="GO:0008237">
    <property type="term" value="F:metallopeptidase activity"/>
    <property type="evidence" value="ECO:0007669"/>
    <property type="project" value="InterPro"/>
</dbReference>
<name>A0A9W9Z2K3_9CNID</name>
<dbReference type="CDD" id="cd08065">
    <property type="entry name" value="MPN_eIF3h"/>
    <property type="match status" value="1"/>
</dbReference>
<dbReference type="EMBL" id="MU826829">
    <property type="protein sequence ID" value="KAJ7373836.1"/>
    <property type="molecule type" value="Genomic_DNA"/>
</dbReference>
<feature type="domain" description="MPN" evidence="6">
    <location>
        <begin position="25"/>
        <end position="160"/>
    </location>
</feature>
<evidence type="ECO:0000313" key="7">
    <source>
        <dbReference type="EMBL" id="KAJ7373836.1"/>
    </source>
</evidence>
<dbReference type="GO" id="GO:0005852">
    <property type="term" value="C:eukaryotic translation initiation factor 3 complex"/>
    <property type="evidence" value="ECO:0007669"/>
    <property type="project" value="UniProtKB-UniRule"/>
</dbReference>
<dbReference type="InterPro" id="IPR000555">
    <property type="entry name" value="JAMM/MPN+_dom"/>
</dbReference>
<evidence type="ECO:0000256" key="1">
    <source>
        <dbReference type="ARBA" id="ARBA00022490"/>
    </source>
</evidence>
<comment type="caution">
    <text evidence="7">The sequence shown here is derived from an EMBL/GenBank/DDBJ whole genome shotgun (WGS) entry which is preliminary data.</text>
</comment>
<dbReference type="InterPro" id="IPR037518">
    <property type="entry name" value="MPN"/>
</dbReference>
<feature type="compositionally biased region" description="Basic and acidic residues" evidence="5">
    <location>
        <begin position="264"/>
        <end position="279"/>
    </location>
</feature>
<comment type="function">
    <text evidence="4">Component of the eukaryotic translation initiation factor 3 (eIF-3) complex, which is involved in protein synthesis of a specialized repertoire of mRNAs and, together with other initiation factors, stimulates binding of mRNA and methionyl-tRNAi to the 40S ribosome. The eIF-3 complex specifically targets and initiates translation of a subset of mRNAs involved in cell proliferation.</text>
</comment>
<keyword evidence="1 4" id="KW-0963">Cytoplasm</keyword>
<dbReference type="HAMAP" id="MF_03007">
    <property type="entry name" value="eIF3h"/>
    <property type="match status" value="1"/>
</dbReference>
<keyword evidence="2 4" id="KW-0396">Initiation factor</keyword>
<dbReference type="AlphaFoldDB" id="A0A9W9Z2K3"/>
<evidence type="ECO:0000256" key="2">
    <source>
        <dbReference type="ARBA" id="ARBA00022540"/>
    </source>
</evidence>
<evidence type="ECO:0000256" key="5">
    <source>
        <dbReference type="SAM" id="MobiDB-lite"/>
    </source>
</evidence>
<reference evidence="7" key="1">
    <citation type="submission" date="2023-01" db="EMBL/GenBank/DDBJ databases">
        <title>Genome assembly of the deep-sea coral Lophelia pertusa.</title>
        <authorList>
            <person name="Herrera S."/>
            <person name="Cordes E."/>
        </authorList>
    </citation>
    <scope>NUCLEOTIDE SEQUENCE</scope>
    <source>
        <strain evidence="7">USNM1676648</strain>
        <tissue evidence="7">Polyp</tissue>
    </source>
</reference>
<dbReference type="PANTHER" id="PTHR10410">
    <property type="entry name" value="EUKARYOTIC TRANSLATION INITIATION FACTOR 3 -RELATED"/>
    <property type="match status" value="1"/>
</dbReference>
<proteinExistence type="inferred from homology"/>
<evidence type="ECO:0000256" key="3">
    <source>
        <dbReference type="ARBA" id="ARBA00022917"/>
    </source>
</evidence>
<feature type="compositionally biased region" description="Low complexity" evidence="5">
    <location>
        <begin position="1"/>
        <end position="20"/>
    </location>
</feature>
<dbReference type="OrthoDB" id="10265695at2759"/>
<protein>
    <recommendedName>
        <fullName evidence="4">Eukaryotic translation initiation factor 3 subunit H</fullName>
        <shortName evidence="4">eIF3h</shortName>
    </recommendedName>
</protein>
<keyword evidence="3 4" id="KW-0648">Protein biosynthesis</keyword>
<dbReference type="PROSITE" id="PS50249">
    <property type="entry name" value="MPN"/>
    <property type="match status" value="1"/>
</dbReference>
<comment type="subunit">
    <text evidence="4">Component of the eukaryotic translation initiation factor 3 (eIF-3) complex.</text>
</comment>
<feature type="region of interest" description="Disordered" evidence="5">
    <location>
        <begin position="1"/>
        <end position="21"/>
    </location>
</feature>
<dbReference type="Pfam" id="PF19445">
    <property type="entry name" value="eIF3h_C"/>
    <property type="match status" value="1"/>
</dbReference>
<evidence type="ECO:0000256" key="4">
    <source>
        <dbReference type="HAMAP-Rule" id="MF_03007"/>
    </source>
</evidence>
<dbReference type="InterPro" id="IPR045810">
    <property type="entry name" value="eIF3h_C"/>
</dbReference>
<dbReference type="InterPro" id="IPR027524">
    <property type="entry name" value="eIF3h"/>
</dbReference>
<comment type="similarity">
    <text evidence="4">Belongs to the eIF-3 subunit H family.</text>
</comment>
<dbReference type="GO" id="GO:0001732">
    <property type="term" value="P:formation of cytoplasmic translation initiation complex"/>
    <property type="evidence" value="ECO:0007669"/>
    <property type="project" value="UniProtKB-UniRule"/>
</dbReference>
<dbReference type="GO" id="GO:0033290">
    <property type="term" value="C:eukaryotic 48S preinitiation complex"/>
    <property type="evidence" value="ECO:0007669"/>
    <property type="project" value="UniProtKB-UniRule"/>
</dbReference>
<dbReference type="GO" id="GO:0003743">
    <property type="term" value="F:translation initiation factor activity"/>
    <property type="evidence" value="ECO:0007669"/>
    <property type="project" value="UniProtKB-UniRule"/>
</dbReference>
<feature type="region of interest" description="Disordered" evidence="5">
    <location>
        <begin position="258"/>
        <end position="290"/>
    </location>
</feature>